<dbReference type="InterPro" id="IPR011006">
    <property type="entry name" value="CheY-like_superfamily"/>
</dbReference>
<dbReference type="SUPFAM" id="SSF52540">
    <property type="entry name" value="P-loop containing nucleoside triphosphate hydrolases"/>
    <property type="match status" value="1"/>
</dbReference>
<accession>A0ABX8US53</accession>
<sequence length="400" mass="42727">MIDILLVSANDACAKEIGAQLRNSGIAHTLHSEAGAAKTLARHAGSIKKADLLIIEDSHLAAADLAAIEEASAHAPHLACMLVTSALSTDMLMAAMRAGVRHVLSWPIDPTAFARELSHVASKKHAHTRRAGRVLSFVAGKGGCGTTLIATNVAYALAASRDKRVLFVDLNQQFADASLLLSDKAPAATLYDLGTQIDRLDAAFFEACVTRVHPNLDVLAGAGDPVKAGELRASHLQRVLTLVRDQYDIVLCDVGQSINPLSIHVLDQSDALGVVLAQSVPHLHATRRLIDLFGQLGYAPSKTRLIVNHYDKREQVGLEAIARTLGAKPVHVLPHDAKSARHAVNQGVPLYTVAKNGALTKSIDALATLLCPAETTQEKRIFPRFFAAKPGARQQLKPSH</sequence>
<evidence type="ECO:0000313" key="3">
    <source>
        <dbReference type="Proteomes" id="UP000826462"/>
    </source>
</evidence>
<dbReference type="SUPFAM" id="SSF52172">
    <property type="entry name" value="CheY-like"/>
    <property type="match status" value="1"/>
</dbReference>
<name>A0ABX8US53_9BURK</name>
<dbReference type="InterPro" id="IPR050625">
    <property type="entry name" value="ParA/MinD_ATPase"/>
</dbReference>
<organism evidence="2 3">
    <name type="scientific">Paraburkholderia edwinii</name>
    <dbReference type="NCBI Taxonomy" id="2861782"/>
    <lineage>
        <taxon>Bacteria</taxon>
        <taxon>Pseudomonadati</taxon>
        <taxon>Pseudomonadota</taxon>
        <taxon>Betaproteobacteria</taxon>
        <taxon>Burkholderiales</taxon>
        <taxon>Burkholderiaceae</taxon>
        <taxon>Paraburkholderia</taxon>
    </lineage>
</organism>
<dbReference type="EMBL" id="CP080096">
    <property type="protein sequence ID" value="QYD71849.1"/>
    <property type="molecule type" value="Genomic_DNA"/>
</dbReference>
<keyword evidence="3" id="KW-1185">Reference proteome</keyword>
<dbReference type="Gene3D" id="3.40.50.2300">
    <property type="match status" value="1"/>
</dbReference>
<dbReference type="PANTHER" id="PTHR43384">
    <property type="entry name" value="SEPTUM SITE-DETERMINING PROTEIN MIND HOMOLOG, CHLOROPLASTIC-RELATED"/>
    <property type="match status" value="1"/>
</dbReference>
<dbReference type="Gene3D" id="3.40.50.300">
    <property type="entry name" value="P-loop containing nucleotide triphosphate hydrolases"/>
    <property type="match status" value="1"/>
</dbReference>
<proteinExistence type="predicted"/>
<evidence type="ECO:0000259" key="1">
    <source>
        <dbReference type="Pfam" id="PF13614"/>
    </source>
</evidence>
<dbReference type="InterPro" id="IPR025669">
    <property type="entry name" value="AAA_dom"/>
</dbReference>
<evidence type="ECO:0000313" key="2">
    <source>
        <dbReference type="EMBL" id="QYD71849.1"/>
    </source>
</evidence>
<dbReference type="PANTHER" id="PTHR43384:SF13">
    <property type="entry name" value="SLR0110 PROTEIN"/>
    <property type="match status" value="1"/>
</dbReference>
<dbReference type="InterPro" id="IPR027417">
    <property type="entry name" value="P-loop_NTPase"/>
</dbReference>
<dbReference type="Proteomes" id="UP000826462">
    <property type="component" value="Chromosome 2"/>
</dbReference>
<protein>
    <submittedName>
        <fullName evidence="2">AAA family ATPase</fullName>
    </submittedName>
</protein>
<reference evidence="2 3" key="1">
    <citation type="submission" date="2021-07" db="EMBL/GenBank/DDBJ databases">
        <title>Paraburkholderia edwinii protects Aspergillus sp. from phenazines by acting as a toxin sponge.</title>
        <authorList>
            <person name="Dahlstrom K.M."/>
            <person name="Newman D.K."/>
        </authorList>
    </citation>
    <scope>NUCLEOTIDE SEQUENCE [LARGE SCALE GENOMIC DNA]</scope>
    <source>
        <strain evidence="2 3">Pe01</strain>
    </source>
</reference>
<dbReference type="Pfam" id="PF13614">
    <property type="entry name" value="AAA_31"/>
    <property type="match status" value="1"/>
</dbReference>
<feature type="domain" description="AAA" evidence="1">
    <location>
        <begin position="133"/>
        <end position="279"/>
    </location>
</feature>
<dbReference type="RefSeq" id="WP_219801278.1">
    <property type="nucleotide sequence ID" value="NZ_CP080096.1"/>
</dbReference>
<gene>
    <name evidence="2" type="ORF">KZJ38_33325</name>
</gene>